<feature type="region of interest" description="Disordered" evidence="1">
    <location>
        <begin position="63"/>
        <end position="94"/>
    </location>
</feature>
<sequence length="227" mass="25497">MRQTLVPTQSVSMSMLSTRTHAAARVLVPRFDALVEAEETQRTLATAAGSTAAATTGARWKRLGVRDPQQQPQQQQQQHTANEGQKPAVPPEIERCKPSQVWHVDSEKRINLEGRFHKLQRFREGKLWGSLELLDPPKMRGSVSKEDGKDMEKEGTLLAVIYIPTGHASRFSALEKPPLSVPGKNQRCTLYVTHIRPMQFKTGNHINERGANFRTTDQTQLILTGRE</sequence>
<organism evidence="2 3">
    <name type="scientific">Dunaliella salina</name>
    <name type="common">Green alga</name>
    <name type="synonym">Protococcus salinus</name>
    <dbReference type="NCBI Taxonomy" id="3046"/>
    <lineage>
        <taxon>Eukaryota</taxon>
        <taxon>Viridiplantae</taxon>
        <taxon>Chlorophyta</taxon>
        <taxon>core chlorophytes</taxon>
        <taxon>Chlorophyceae</taxon>
        <taxon>CS clade</taxon>
        <taxon>Chlamydomonadales</taxon>
        <taxon>Dunaliellaceae</taxon>
        <taxon>Dunaliella</taxon>
    </lineage>
</organism>
<dbReference type="Proteomes" id="UP000815325">
    <property type="component" value="Unassembled WGS sequence"/>
</dbReference>
<evidence type="ECO:0000313" key="2">
    <source>
        <dbReference type="EMBL" id="KAF5837694.1"/>
    </source>
</evidence>
<gene>
    <name evidence="2" type="ORF">DUNSADRAFT_4004</name>
</gene>
<accession>A0ABQ7GSV2</accession>
<dbReference type="EMBL" id="MU069606">
    <property type="protein sequence ID" value="KAF5837694.1"/>
    <property type="molecule type" value="Genomic_DNA"/>
</dbReference>
<feature type="compositionally biased region" description="Low complexity" evidence="1">
    <location>
        <begin position="68"/>
        <end position="78"/>
    </location>
</feature>
<name>A0ABQ7GSV2_DUNSA</name>
<evidence type="ECO:0008006" key="4">
    <source>
        <dbReference type="Google" id="ProtNLM"/>
    </source>
</evidence>
<evidence type="ECO:0000313" key="3">
    <source>
        <dbReference type="Proteomes" id="UP000815325"/>
    </source>
</evidence>
<evidence type="ECO:0000256" key="1">
    <source>
        <dbReference type="SAM" id="MobiDB-lite"/>
    </source>
</evidence>
<comment type="caution">
    <text evidence="2">The sequence shown here is derived from an EMBL/GenBank/DDBJ whole genome shotgun (WGS) entry which is preliminary data.</text>
</comment>
<proteinExistence type="predicted"/>
<keyword evidence="3" id="KW-1185">Reference proteome</keyword>
<reference evidence="2" key="1">
    <citation type="submission" date="2017-08" db="EMBL/GenBank/DDBJ databases">
        <authorList>
            <person name="Polle J.E."/>
            <person name="Barry K."/>
            <person name="Cushman J."/>
            <person name="Schmutz J."/>
            <person name="Tran D."/>
            <person name="Hathwaick L.T."/>
            <person name="Yim W.C."/>
            <person name="Jenkins J."/>
            <person name="Mckie-Krisberg Z.M."/>
            <person name="Prochnik S."/>
            <person name="Lindquist E."/>
            <person name="Dockter R.B."/>
            <person name="Adam C."/>
            <person name="Molina H."/>
            <person name="Bunkerborg J."/>
            <person name="Jin E."/>
            <person name="Buchheim M."/>
            <person name="Magnuson J."/>
        </authorList>
    </citation>
    <scope>NUCLEOTIDE SEQUENCE</scope>
    <source>
        <strain evidence="2">CCAP 19/18</strain>
    </source>
</reference>
<protein>
    <recommendedName>
        <fullName evidence="4">Encoded protein</fullName>
    </recommendedName>
</protein>